<dbReference type="SMART" id="SM00906">
    <property type="entry name" value="Fungal_trans"/>
    <property type="match status" value="1"/>
</dbReference>
<dbReference type="GO" id="GO:0000981">
    <property type="term" value="F:DNA-binding transcription factor activity, RNA polymerase II-specific"/>
    <property type="evidence" value="ECO:0007669"/>
    <property type="project" value="InterPro"/>
</dbReference>
<evidence type="ECO:0000256" key="7">
    <source>
        <dbReference type="SAM" id="MobiDB-lite"/>
    </source>
</evidence>
<evidence type="ECO:0000256" key="6">
    <source>
        <dbReference type="ARBA" id="ARBA00023242"/>
    </source>
</evidence>
<dbReference type="GO" id="GO:0008270">
    <property type="term" value="F:zinc ion binding"/>
    <property type="evidence" value="ECO:0007669"/>
    <property type="project" value="InterPro"/>
</dbReference>
<dbReference type="CDD" id="cd12148">
    <property type="entry name" value="fungal_TF_MHR"/>
    <property type="match status" value="1"/>
</dbReference>
<dbReference type="SMART" id="SM00066">
    <property type="entry name" value="GAL4"/>
    <property type="match status" value="1"/>
</dbReference>
<evidence type="ECO:0000256" key="4">
    <source>
        <dbReference type="ARBA" id="ARBA00023125"/>
    </source>
</evidence>
<dbReference type="InterPro" id="IPR007219">
    <property type="entry name" value="XnlR_reg_dom"/>
</dbReference>
<keyword evidence="6" id="KW-0539">Nucleus</keyword>
<dbReference type="OMA" id="AVFSMSD"/>
<dbReference type="GO" id="GO:0003677">
    <property type="term" value="F:DNA binding"/>
    <property type="evidence" value="ECO:0007669"/>
    <property type="project" value="UniProtKB-KW"/>
</dbReference>
<feature type="region of interest" description="Disordered" evidence="7">
    <location>
        <begin position="620"/>
        <end position="643"/>
    </location>
</feature>
<evidence type="ECO:0000259" key="8">
    <source>
        <dbReference type="PROSITE" id="PS50048"/>
    </source>
</evidence>
<dbReference type="EMBL" id="KZ825157">
    <property type="protein sequence ID" value="PYI17344.1"/>
    <property type="molecule type" value="Genomic_DNA"/>
</dbReference>
<dbReference type="PROSITE" id="PS50048">
    <property type="entry name" value="ZN2_CY6_FUNGAL_2"/>
    <property type="match status" value="1"/>
</dbReference>
<dbReference type="Gene3D" id="4.10.240.10">
    <property type="entry name" value="Zn(2)-C6 fungal-type DNA-binding domain"/>
    <property type="match status" value="1"/>
</dbReference>
<dbReference type="PANTHER" id="PTHR31001">
    <property type="entry name" value="UNCHARACTERIZED TRANSCRIPTIONAL REGULATORY PROTEIN"/>
    <property type="match status" value="1"/>
</dbReference>
<gene>
    <name evidence="9" type="ORF">BO99DRAFT_193983</name>
</gene>
<dbReference type="InterPro" id="IPR001138">
    <property type="entry name" value="Zn2Cys6_DnaBD"/>
</dbReference>
<dbReference type="Pfam" id="PF00172">
    <property type="entry name" value="Zn_clus"/>
    <property type="match status" value="1"/>
</dbReference>
<dbReference type="STRING" id="1450538.A0A2V5H6R0"/>
<accession>A0A2V5H6R0</accession>
<evidence type="ECO:0000256" key="5">
    <source>
        <dbReference type="ARBA" id="ARBA00023163"/>
    </source>
</evidence>
<evidence type="ECO:0000256" key="3">
    <source>
        <dbReference type="ARBA" id="ARBA00023015"/>
    </source>
</evidence>
<dbReference type="GO" id="GO:0005634">
    <property type="term" value="C:nucleus"/>
    <property type="evidence" value="ECO:0007669"/>
    <property type="project" value="UniProtKB-SubCell"/>
</dbReference>
<dbReference type="AlphaFoldDB" id="A0A2V5H6R0"/>
<evidence type="ECO:0000313" key="10">
    <source>
        <dbReference type="Proteomes" id="UP000249829"/>
    </source>
</evidence>
<evidence type="ECO:0000313" key="9">
    <source>
        <dbReference type="EMBL" id="PYI17344.1"/>
    </source>
</evidence>
<keyword evidence="4" id="KW-0238">DNA-binding</keyword>
<proteinExistence type="predicted"/>
<keyword evidence="5" id="KW-0804">Transcription</keyword>
<feature type="domain" description="Zn(2)-C6 fungal-type" evidence="8">
    <location>
        <begin position="32"/>
        <end position="62"/>
    </location>
</feature>
<feature type="region of interest" description="Disordered" evidence="7">
    <location>
        <begin position="1"/>
        <end position="31"/>
    </location>
</feature>
<dbReference type="Pfam" id="PF04082">
    <property type="entry name" value="Fungal_trans"/>
    <property type="match status" value="1"/>
</dbReference>
<sequence length="693" mass="78129">MHAKTRVILPAPAGPDPRGKAAPSSPTTMPSTCRTCVRRKVKCDRLTPRCSSCRRGNHECSYQAPFPQTRKRKASEDLADRVARYERILRQHGLLDADAQTRVSGIAPDPISFHYNEPAASTTGRVLGTKGTSRYVSGHPWTNFGEEEVRRVFEEEEQDPREMTITSERLVSDPLTDALVGSRRSLLQYHPTHTEALLLWHMHVESVEPFCKILHIPSTSAMIERVSHDPELASDADECLVFAIYQFAVYAMTDEDCEQKLGQPRSALSRRYHSAAQQALVNVAFLKTSDTQVLQALVLFLLSSRQYYDSQTYWILTGVAVRIGQRIGLHQDGEKLGMCPFDVQMRRRLFYQLIPLDGRASQMAGTVVSIPPDSWDTQLPLNINDEQIWPAMTEAPREQQGATQMMFCLSRACIGRFFASMSPHLSSNGPWKFDSLPEAESVIGAAEREVEDKYIRYCDVVDPLHFLTVGLARAGITAMRLRVRLTRVRNQTATEAEMREVFHLAQKILDTDAAVSAHSGLERYRWHVRPFFLWGTFDSFIFVLTTLWTRASVLSPVEVDGAWMKVEQIYCNHDELLQTKPLYVALRRLTLKAWDAHARSDKAAEPGFITSARSLQAAKHKTWDGNRENSPTSQHEQSDAMFSRASSATDLDAMLGPVAEGIDGEMGDGINFDAVDWAFWDQLIQYHQGHEDG</sequence>
<evidence type="ECO:0000256" key="2">
    <source>
        <dbReference type="ARBA" id="ARBA00022723"/>
    </source>
</evidence>
<dbReference type="InterPro" id="IPR036864">
    <property type="entry name" value="Zn2-C6_fun-type_DNA-bd_sf"/>
</dbReference>
<organism evidence="9 10">
    <name type="scientific">Aspergillus violaceofuscus (strain CBS 115571)</name>
    <dbReference type="NCBI Taxonomy" id="1450538"/>
    <lineage>
        <taxon>Eukaryota</taxon>
        <taxon>Fungi</taxon>
        <taxon>Dikarya</taxon>
        <taxon>Ascomycota</taxon>
        <taxon>Pezizomycotina</taxon>
        <taxon>Eurotiomycetes</taxon>
        <taxon>Eurotiomycetidae</taxon>
        <taxon>Eurotiales</taxon>
        <taxon>Aspergillaceae</taxon>
        <taxon>Aspergillus</taxon>
    </lineage>
</organism>
<dbReference type="CDD" id="cd00067">
    <property type="entry name" value="GAL4"/>
    <property type="match status" value="1"/>
</dbReference>
<keyword evidence="3" id="KW-0805">Transcription regulation</keyword>
<name>A0A2V5H6R0_ASPV1</name>
<dbReference type="Proteomes" id="UP000249829">
    <property type="component" value="Unassembled WGS sequence"/>
</dbReference>
<dbReference type="GO" id="GO:0006351">
    <property type="term" value="P:DNA-templated transcription"/>
    <property type="evidence" value="ECO:0007669"/>
    <property type="project" value="InterPro"/>
</dbReference>
<protein>
    <recommendedName>
        <fullName evidence="8">Zn(2)-C6 fungal-type domain-containing protein</fullName>
    </recommendedName>
</protein>
<dbReference type="PANTHER" id="PTHR31001:SF85">
    <property type="entry name" value="ZN(II)2CYS6 TRANSCRIPTION FACTOR (EUROFUNG)"/>
    <property type="match status" value="1"/>
</dbReference>
<comment type="subcellular location">
    <subcellularLocation>
        <location evidence="1">Nucleus</location>
    </subcellularLocation>
</comment>
<keyword evidence="2" id="KW-0479">Metal-binding</keyword>
<dbReference type="InterPro" id="IPR050613">
    <property type="entry name" value="Sec_Metabolite_Reg"/>
</dbReference>
<reference evidence="9 10" key="1">
    <citation type="submission" date="2018-02" db="EMBL/GenBank/DDBJ databases">
        <title>The genomes of Aspergillus section Nigri reveals drivers in fungal speciation.</title>
        <authorList>
            <consortium name="DOE Joint Genome Institute"/>
            <person name="Vesth T.C."/>
            <person name="Nybo J."/>
            <person name="Theobald S."/>
            <person name="Brandl J."/>
            <person name="Frisvad J.C."/>
            <person name="Nielsen K.F."/>
            <person name="Lyhne E.K."/>
            <person name="Kogle M.E."/>
            <person name="Kuo A."/>
            <person name="Riley R."/>
            <person name="Clum A."/>
            <person name="Nolan M."/>
            <person name="Lipzen A."/>
            <person name="Salamov A."/>
            <person name="Henrissat B."/>
            <person name="Wiebenga A."/>
            <person name="De vries R.P."/>
            <person name="Grigoriev I.V."/>
            <person name="Mortensen U.H."/>
            <person name="Andersen M.R."/>
            <person name="Baker S.E."/>
        </authorList>
    </citation>
    <scope>NUCLEOTIDE SEQUENCE [LARGE SCALE GENOMIC DNA]</scope>
    <source>
        <strain evidence="9 10">CBS 115571</strain>
    </source>
</reference>
<evidence type="ECO:0000256" key="1">
    <source>
        <dbReference type="ARBA" id="ARBA00004123"/>
    </source>
</evidence>
<keyword evidence="10" id="KW-1185">Reference proteome</keyword>
<dbReference type="SUPFAM" id="SSF57701">
    <property type="entry name" value="Zn2/Cys6 DNA-binding domain"/>
    <property type="match status" value="1"/>
</dbReference>